<gene>
    <name evidence="1" type="ORF">G5B91_35320</name>
</gene>
<proteinExistence type="predicted"/>
<dbReference type="KEGG" id="pnt:G5B91_35320"/>
<dbReference type="AlphaFoldDB" id="A0A6G6JAV5"/>
<evidence type="ECO:0000313" key="2">
    <source>
        <dbReference type="Proteomes" id="UP000501063"/>
    </source>
</evidence>
<dbReference type="EMBL" id="CP049142">
    <property type="protein sequence ID" value="QIE91601.1"/>
    <property type="molecule type" value="Genomic_DNA"/>
</dbReference>
<reference evidence="1 2" key="1">
    <citation type="submission" date="2020-02" db="EMBL/GenBank/DDBJ databases">
        <title>Integrative conjugative elements (ICEs) and plasmids drive adaptation of Pseudomonas nitroreducens strain HBP1 to wastewater environment.</title>
        <authorList>
            <person name="Sentchilo V."/>
            <person name="Carraro N."/>
            <person name="Bertelli C."/>
            <person name="van der Meer J.R."/>
        </authorList>
    </citation>
    <scope>NUCLEOTIDE SEQUENCE [LARGE SCALE GENOMIC DNA]</scope>
    <source>
        <strain evidence="1 2">HBP1</strain>
        <plasmid evidence="2">ppnihbp1_1</plasmid>
    </source>
</reference>
<protein>
    <submittedName>
        <fullName evidence="1">Uncharacterized protein</fullName>
    </submittedName>
</protein>
<organism evidence="1 2">
    <name type="scientific">Pseudomonas nitroreducens</name>
    <dbReference type="NCBI Taxonomy" id="46680"/>
    <lineage>
        <taxon>Bacteria</taxon>
        <taxon>Pseudomonadati</taxon>
        <taxon>Pseudomonadota</taxon>
        <taxon>Gammaproteobacteria</taxon>
        <taxon>Pseudomonadales</taxon>
        <taxon>Pseudomonadaceae</taxon>
        <taxon>Pseudomonas</taxon>
    </lineage>
</organism>
<geneLocation type="plasmid" evidence="2">
    <name>ppnihbp1_1</name>
</geneLocation>
<dbReference type="RefSeq" id="WP_024764836.1">
    <property type="nucleotide sequence ID" value="NZ_CP049142.1"/>
</dbReference>
<name>A0A6G6JAV5_PSENT</name>
<keyword evidence="1" id="KW-0614">Plasmid</keyword>
<accession>A0A6G6JAV5</accession>
<sequence>MGQAKNRGTLEERVAQSIAAKRKAAADLGLVERTLDDIRDEFGIPPGSPFLGFLVHQPETDEFLVDCSDGADVISRSWSQNPGLAQRFGFYIDAHRMAREGQDIVVGLFESESQYLVAEVV</sequence>
<evidence type="ECO:0000313" key="1">
    <source>
        <dbReference type="EMBL" id="QIE91601.1"/>
    </source>
</evidence>
<dbReference type="Proteomes" id="UP000501063">
    <property type="component" value="Plasmid pPniHBP1_1"/>
</dbReference>